<evidence type="ECO:0000256" key="1">
    <source>
        <dbReference type="ARBA" id="ARBA00023002"/>
    </source>
</evidence>
<keyword evidence="4" id="KW-0472">Membrane</keyword>
<dbReference type="InterPro" id="IPR044560">
    <property type="entry name" value="MOase"/>
</dbReference>
<organism evidence="6 7">
    <name type="scientific">Saponaria officinalis</name>
    <name type="common">Common soapwort</name>
    <name type="synonym">Lychnis saponaria</name>
    <dbReference type="NCBI Taxonomy" id="3572"/>
    <lineage>
        <taxon>Eukaryota</taxon>
        <taxon>Viridiplantae</taxon>
        <taxon>Streptophyta</taxon>
        <taxon>Embryophyta</taxon>
        <taxon>Tracheophyta</taxon>
        <taxon>Spermatophyta</taxon>
        <taxon>Magnoliopsida</taxon>
        <taxon>eudicotyledons</taxon>
        <taxon>Gunneridae</taxon>
        <taxon>Pentapetalae</taxon>
        <taxon>Caryophyllales</taxon>
        <taxon>Caryophyllaceae</taxon>
        <taxon>Caryophylleae</taxon>
        <taxon>Saponaria</taxon>
    </lineage>
</organism>
<dbReference type="Proteomes" id="UP001443914">
    <property type="component" value="Unassembled WGS sequence"/>
</dbReference>
<evidence type="ECO:0000259" key="5">
    <source>
        <dbReference type="Pfam" id="PF01494"/>
    </source>
</evidence>
<accession>A0AAW1IMY9</accession>
<dbReference type="PANTHER" id="PTHR45934">
    <property type="entry name" value="FAD/NAD(P)-BINDING OXIDOREDUCTASE FAMILY PROTEIN"/>
    <property type="match status" value="1"/>
</dbReference>
<dbReference type="InterPro" id="IPR036188">
    <property type="entry name" value="FAD/NAD-bd_sf"/>
</dbReference>
<dbReference type="InterPro" id="IPR002938">
    <property type="entry name" value="FAD-bd"/>
</dbReference>
<dbReference type="EMBL" id="JBDFQZ010000009">
    <property type="protein sequence ID" value="KAK9691392.1"/>
    <property type="molecule type" value="Genomic_DNA"/>
</dbReference>
<name>A0AAW1IMY9_SAPOF</name>
<dbReference type="GO" id="GO:0071949">
    <property type="term" value="F:FAD binding"/>
    <property type="evidence" value="ECO:0007669"/>
    <property type="project" value="InterPro"/>
</dbReference>
<evidence type="ECO:0000256" key="3">
    <source>
        <dbReference type="ARBA" id="ARBA00024018"/>
    </source>
</evidence>
<dbReference type="PRINTS" id="PR00420">
    <property type="entry name" value="RNGMNOXGNASE"/>
</dbReference>
<keyword evidence="7" id="KW-1185">Reference proteome</keyword>
<comment type="similarity">
    <text evidence="3">Belongs to the 3-hydroxybenzoate 6-hydroxylase family.</text>
</comment>
<evidence type="ECO:0000313" key="7">
    <source>
        <dbReference type="Proteomes" id="UP001443914"/>
    </source>
</evidence>
<evidence type="ECO:0000256" key="4">
    <source>
        <dbReference type="SAM" id="Phobius"/>
    </source>
</evidence>
<protein>
    <recommendedName>
        <fullName evidence="5">FAD-binding domain-containing protein</fullName>
    </recommendedName>
</protein>
<comment type="caution">
    <text evidence="6">The sequence shown here is derived from an EMBL/GenBank/DDBJ whole genome shotgun (WGS) entry which is preliminary data.</text>
</comment>
<dbReference type="GO" id="GO:0004497">
    <property type="term" value="F:monooxygenase activity"/>
    <property type="evidence" value="ECO:0007669"/>
    <property type="project" value="UniProtKB-KW"/>
</dbReference>
<reference evidence="6" key="1">
    <citation type="submission" date="2024-03" db="EMBL/GenBank/DDBJ databases">
        <title>WGS assembly of Saponaria officinalis var. Norfolk2.</title>
        <authorList>
            <person name="Jenkins J."/>
            <person name="Shu S."/>
            <person name="Grimwood J."/>
            <person name="Barry K."/>
            <person name="Goodstein D."/>
            <person name="Schmutz J."/>
            <person name="Leebens-Mack J."/>
            <person name="Osbourn A."/>
        </authorList>
    </citation>
    <scope>NUCLEOTIDE SEQUENCE [LARGE SCALE GENOMIC DNA]</scope>
    <source>
        <strain evidence="6">JIC</strain>
    </source>
</reference>
<keyword evidence="4" id="KW-1133">Transmembrane helix</keyword>
<dbReference type="Pfam" id="PF01494">
    <property type="entry name" value="FAD_binding_3"/>
    <property type="match status" value="1"/>
</dbReference>
<evidence type="ECO:0000313" key="6">
    <source>
        <dbReference type="EMBL" id="KAK9691392.1"/>
    </source>
</evidence>
<keyword evidence="4" id="KW-0812">Transmembrane</keyword>
<gene>
    <name evidence="6" type="ORF">RND81_09G194500</name>
</gene>
<proteinExistence type="inferred from homology"/>
<dbReference type="AlphaFoldDB" id="A0AAW1IMY9"/>
<dbReference type="Gene3D" id="3.50.50.60">
    <property type="entry name" value="FAD/NAD(P)-binding domain"/>
    <property type="match status" value="1"/>
</dbReference>
<feature type="domain" description="FAD-binding" evidence="5">
    <location>
        <begin position="6"/>
        <end position="354"/>
    </location>
</feature>
<dbReference type="PANTHER" id="PTHR45934:SF2">
    <property type="entry name" value="MONOOXYGENASE 1"/>
    <property type="match status" value="1"/>
</dbReference>
<dbReference type="SUPFAM" id="SSF51905">
    <property type="entry name" value="FAD/NAD(P)-binding domain"/>
    <property type="match status" value="1"/>
</dbReference>
<evidence type="ECO:0000256" key="2">
    <source>
        <dbReference type="ARBA" id="ARBA00023033"/>
    </source>
</evidence>
<sequence>MDVEELDIVIVGGGICGLATALALHRKGIKSVVLERSEELRVTGAALGVFANGWRALHYLGLDSSLRPTAIPMLRAVDFWVDKGAVRETNYGTGEARCVRRNDLIEALGNALPSGTVRFGCQVVSVHIEKPSSTTVIQLHGGSLIKAKVVIGCDGANSLISNFIGLKPTRPFPTSAVRGLTVYPDGHGYNPEFSRIHKDKLLVGRIPIDEKTVYWFLVLQGSQKADEDISKDPESIRQMCIDTTTSFSDDTVAMIRNSDLTSLSFTKLRYRAPWDLLSGHFRREAVTVAGDAWHVMGPFLGQGGSAALEDAIVLARCLSKKMCGSGESRTVLSDEKAKEALNEYVKERRLRVMQLSLRTHITGLLLVGDLSFLPRLVCIVIMVVLFRDPMRHTRYDCGHL</sequence>
<keyword evidence="1" id="KW-0560">Oxidoreductase</keyword>
<feature type="transmembrane region" description="Helical" evidence="4">
    <location>
        <begin position="361"/>
        <end position="386"/>
    </location>
</feature>
<keyword evidence="2" id="KW-0503">Monooxygenase</keyword>